<dbReference type="EMBL" id="BAABUJ010000016">
    <property type="protein sequence ID" value="GAA5800708.1"/>
    <property type="molecule type" value="Genomic_DNA"/>
</dbReference>
<comment type="caution">
    <text evidence="2">The sequence shown here is derived from an EMBL/GenBank/DDBJ whole genome shotgun (WGS) entry which is preliminary data.</text>
</comment>
<protein>
    <submittedName>
        <fullName evidence="2">Uncharacterized protein</fullName>
    </submittedName>
</protein>
<keyword evidence="3" id="KW-1185">Reference proteome</keyword>
<reference evidence="2 3" key="1">
    <citation type="submission" date="2024-04" db="EMBL/GenBank/DDBJ databases">
        <title>genome sequences of Mucor flavus KT1a and Helicostylum pulchrum KT1b strains isolation_sourced from the surface of a dry-aged beef.</title>
        <authorList>
            <person name="Toyotome T."/>
            <person name="Hosono M."/>
            <person name="Torimaru M."/>
            <person name="Fukuda K."/>
            <person name="Mikami N."/>
        </authorList>
    </citation>
    <scope>NUCLEOTIDE SEQUENCE [LARGE SCALE GENOMIC DNA]</scope>
    <source>
        <strain evidence="2 3">KT1b</strain>
    </source>
</reference>
<gene>
    <name evidence="2" type="ORF">HPULCUR_006144</name>
</gene>
<evidence type="ECO:0000256" key="1">
    <source>
        <dbReference type="SAM" id="MobiDB-lite"/>
    </source>
</evidence>
<feature type="region of interest" description="Disordered" evidence="1">
    <location>
        <begin position="1"/>
        <end position="23"/>
    </location>
</feature>
<proteinExistence type="predicted"/>
<dbReference type="Proteomes" id="UP001476247">
    <property type="component" value="Unassembled WGS sequence"/>
</dbReference>
<evidence type="ECO:0000313" key="3">
    <source>
        <dbReference type="Proteomes" id="UP001476247"/>
    </source>
</evidence>
<accession>A0ABP9Y2A9</accession>
<sequence>MSPEIEQVEITHSPDNPSDDDLSFKQFTEKEEEKLKKKNLLVRIKNSIYQKPEKTHNAWHLLTNLTNTQRITFAAGNI</sequence>
<organism evidence="2 3">
    <name type="scientific">Helicostylum pulchrum</name>
    <dbReference type="NCBI Taxonomy" id="562976"/>
    <lineage>
        <taxon>Eukaryota</taxon>
        <taxon>Fungi</taxon>
        <taxon>Fungi incertae sedis</taxon>
        <taxon>Mucoromycota</taxon>
        <taxon>Mucoromycotina</taxon>
        <taxon>Mucoromycetes</taxon>
        <taxon>Mucorales</taxon>
        <taxon>Mucorineae</taxon>
        <taxon>Mucoraceae</taxon>
        <taxon>Helicostylum</taxon>
    </lineage>
</organism>
<evidence type="ECO:0000313" key="2">
    <source>
        <dbReference type="EMBL" id="GAA5800708.1"/>
    </source>
</evidence>
<name>A0ABP9Y2A9_9FUNG</name>